<reference evidence="1 2" key="1">
    <citation type="submission" date="2019-04" db="EMBL/GenBank/DDBJ databases">
        <title>Aspergillus burnettii sp. nov., novel species from soil in southeast Queensland.</title>
        <authorList>
            <person name="Gilchrist C.L.M."/>
            <person name="Pitt J.I."/>
            <person name="Lange L."/>
            <person name="Lacey H.J."/>
            <person name="Vuong D."/>
            <person name="Midgley D.J."/>
            <person name="Greenfield P."/>
            <person name="Bradbury M."/>
            <person name="Lacey E."/>
            <person name="Busk P.K."/>
            <person name="Pilgaard B."/>
            <person name="Chooi Y.H."/>
            <person name="Piggott A.M."/>
        </authorList>
    </citation>
    <scope>NUCLEOTIDE SEQUENCE [LARGE SCALE GENOMIC DNA]</scope>
    <source>
        <strain evidence="1 2">FRR 5400</strain>
    </source>
</reference>
<protein>
    <submittedName>
        <fullName evidence="1">Uncharacterized protein</fullName>
    </submittedName>
</protein>
<dbReference type="InterPro" id="IPR051635">
    <property type="entry name" value="SNAT-like"/>
</dbReference>
<dbReference type="CDD" id="cd04301">
    <property type="entry name" value="NAT_SF"/>
    <property type="match status" value="1"/>
</dbReference>
<dbReference type="Gene3D" id="3.40.630.30">
    <property type="match status" value="1"/>
</dbReference>
<dbReference type="Pfam" id="PF13673">
    <property type="entry name" value="Acetyltransf_10"/>
    <property type="match status" value="1"/>
</dbReference>
<dbReference type="AlphaFoldDB" id="A0A5N6G0X4"/>
<dbReference type="InterPro" id="IPR000182">
    <property type="entry name" value="GNAT_dom"/>
</dbReference>
<dbReference type="SUPFAM" id="SSF55729">
    <property type="entry name" value="Acyl-CoA N-acyltransferases (Nat)"/>
    <property type="match status" value="1"/>
</dbReference>
<evidence type="ECO:0000313" key="1">
    <source>
        <dbReference type="EMBL" id="KAF5858738.1"/>
    </source>
</evidence>
<comment type="caution">
    <text evidence="1">The sequence shown here is derived from an EMBL/GenBank/DDBJ whole genome shotgun (WGS) entry which is preliminary data.</text>
</comment>
<dbReference type="EMBL" id="SPNV01000193">
    <property type="protein sequence ID" value="KAF5858738.1"/>
    <property type="molecule type" value="Genomic_DNA"/>
</dbReference>
<accession>A0A8H6E528</accession>
<dbReference type="Proteomes" id="UP000541154">
    <property type="component" value="Unassembled WGS sequence"/>
</dbReference>
<evidence type="ECO:0000313" key="2">
    <source>
        <dbReference type="Proteomes" id="UP000541154"/>
    </source>
</evidence>
<dbReference type="PANTHER" id="PTHR10908">
    <property type="entry name" value="SEROTONIN N-ACETYLTRANSFERASE"/>
    <property type="match status" value="1"/>
</dbReference>
<gene>
    <name evidence="1" type="ORF">ETB97_003847</name>
</gene>
<dbReference type="PROSITE" id="PS51186">
    <property type="entry name" value="GNAT"/>
    <property type="match status" value="1"/>
</dbReference>
<keyword evidence="2" id="KW-1185">Reference proteome</keyword>
<dbReference type="GO" id="GO:0004059">
    <property type="term" value="F:aralkylamine N-acetyltransferase activity"/>
    <property type="evidence" value="ECO:0007669"/>
    <property type="project" value="TreeGrafter"/>
</dbReference>
<sequence>MSPTPTPLQIPALDGLNPFTRPLTPSDIQSCVTVENAAFIEQERCSEEKFEYRLHQTPGLCLGLFIKPNEHDTEQLIAHVIANRSSSRTIAEGSMQMPPDWQSRSSSEAVVVDGEVIGDDPHGMNVAVHSVGVMPRFQGTGVGKSLLRVYVEYIRNSGVRGERIILICHDYLIRFYESAGFEVRGPSECLFAGGGWFDMELVV</sequence>
<dbReference type="GO" id="GO:0005737">
    <property type="term" value="C:cytoplasm"/>
    <property type="evidence" value="ECO:0007669"/>
    <property type="project" value="TreeGrafter"/>
</dbReference>
<proteinExistence type="predicted"/>
<dbReference type="InterPro" id="IPR016181">
    <property type="entry name" value="Acyl_CoA_acyltransferase"/>
</dbReference>
<organism evidence="1 2">
    <name type="scientific">Petromyces alliaceus</name>
    <name type="common">Aspergillus alliaceus</name>
    <dbReference type="NCBI Taxonomy" id="209559"/>
    <lineage>
        <taxon>Eukaryota</taxon>
        <taxon>Fungi</taxon>
        <taxon>Dikarya</taxon>
        <taxon>Ascomycota</taxon>
        <taxon>Pezizomycotina</taxon>
        <taxon>Eurotiomycetes</taxon>
        <taxon>Eurotiomycetidae</taxon>
        <taxon>Eurotiales</taxon>
        <taxon>Aspergillaceae</taxon>
        <taxon>Aspergillus</taxon>
        <taxon>Aspergillus subgen. Circumdati</taxon>
    </lineage>
</organism>
<dbReference type="OMA" id="PTLIGHV"/>
<name>A0A5N6G0X4_PETAA</name>
<accession>A0A5N6G0X4</accession>
<dbReference type="PANTHER" id="PTHR10908:SF0">
    <property type="entry name" value="SEROTONIN N-ACETYLTRANSFERASE"/>
    <property type="match status" value="1"/>
</dbReference>